<keyword evidence="4" id="KW-0539">Nucleus</keyword>
<keyword evidence="2" id="KW-0238">DNA-binding</keyword>
<dbReference type="EMBL" id="JBBNAE010000003">
    <property type="protein sequence ID" value="KAK9137679.1"/>
    <property type="molecule type" value="Genomic_DNA"/>
</dbReference>
<dbReference type="GO" id="GO:0003677">
    <property type="term" value="F:DNA binding"/>
    <property type="evidence" value="ECO:0007669"/>
    <property type="project" value="UniProtKB-KW"/>
</dbReference>
<keyword evidence="5" id="KW-0472">Membrane</keyword>
<evidence type="ECO:0000256" key="4">
    <source>
        <dbReference type="ARBA" id="ARBA00023242"/>
    </source>
</evidence>
<dbReference type="GO" id="GO:0006355">
    <property type="term" value="P:regulation of DNA-templated transcription"/>
    <property type="evidence" value="ECO:0007669"/>
    <property type="project" value="InterPro"/>
</dbReference>
<evidence type="ECO:0000256" key="2">
    <source>
        <dbReference type="ARBA" id="ARBA00023125"/>
    </source>
</evidence>
<keyword evidence="3" id="KW-0804">Transcription</keyword>
<protein>
    <recommendedName>
        <fullName evidence="6">NAC domain-containing protein</fullName>
    </recommendedName>
</protein>
<evidence type="ECO:0000256" key="3">
    <source>
        <dbReference type="ARBA" id="ARBA00023163"/>
    </source>
</evidence>
<accession>A0AAP0PC56</accession>
<feature type="transmembrane region" description="Helical" evidence="5">
    <location>
        <begin position="111"/>
        <end position="128"/>
    </location>
</feature>
<keyword evidence="5" id="KW-0812">Transmembrane</keyword>
<evidence type="ECO:0000256" key="5">
    <source>
        <dbReference type="SAM" id="Phobius"/>
    </source>
</evidence>
<evidence type="ECO:0000313" key="8">
    <source>
        <dbReference type="Proteomes" id="UP001417504"/>
    </source>
</evidence>
<evidence type="ECO:0000256" key="1">
    <source>
        <dbReference type="ARBA" id="ARBA00023015"/>
    </source>
</evidence>
<dbReference type="Pfam" id="PF02365">
    <property type="entry name" value="NAM"/>
    <property type="match status" value="1"/>
</dbReference>
<proteinExistence type="predicted"/>
<dbReference type="SUPFAM" id="SSF101941">
    <property type="entry name" value="NAC domain"/>
    <property type="match status" value="1"/>
</dbReference>
<dbReference type="InterPro" id="IPR036093">
    <property type="entry name" value="NAC_dom_sf"/>
</dbReference>
<dbReference type="AlphaFoldDB" id="A0AAP0PC56"/>
<dbReference type="InterPro" id="IPR003441">
    <property type="entry name" value="NAC-dom"/>
</dbReference>
<organism evidence="7 8">
    <name type="scientific">Stephania japonica</name>
    <dbReference type="NCBI Taxonomy" id="461633"/>
    <lineage>
        <taxon>Eukaryota</taxon>
        <taxon>Viridiplantae</taxon>
        <taxon>Streptophyta</taxon>
        <taxon>Embryophyta</taxon>
        <taxon>Tracheophyta</taxon>
        <taxon>Spermatophyta</taxon>
        <taxon>Magnoliopsida</taxon>
        <taxon>Ranunculales</taxon>
        <taxon>Menispermaceae</taxon>
        <taxon>Menispermoideae</taxon>
        <taxon>Cissampelideae</taxon>
        <taxon>Stephania</taxon>
    </lineage>
</organism>
<keyword evidence="8" id="KW-1185">Reference proteome</keyword>
<feature type="domain" description="NAC" evidence="6">
    <location>
        <begin position="8"/>
        <end position="49"/>
    </location>
</feature>
<keyword evidence="1" id="KW-0805">Transcription regulation</keyword>
<comment type="caution">
    <text evidence="7">The sequence shown here is derived from an EMBL/GenBank/DDBJ whole genome shotgun (WGS) entry which is preliminary data.</text>
</comment>
<name>A0AAP0PC56_9MAGN</name>
<reference evidence="7 8" key="1">
    <citation type="submission" date="2024-01" db="EMBL/GenBank/DDBJ databases">
        <title>Genome assemblies of Stephania.</title>
        <authorList>
            <person name="Yang L."/>
        </authorList>
    </citation>
    <scope>NUCLEOTIDE SEQUENCE [LARGE SCALE GENOMIC DNA]</scope>
    <source>
        <strain evidence="7">QJT</strain>
        <tissue evidence="7">Leaf</tissue>
    </source>
</reference>
<keyword evidence="5" id="KW-1133">Transmembrane helix</keyword>
<sequence>MENIPGFGFRFHPTDEELITHYLSKKVSDGNFNARAIGEVALNNEGFHPSCIDVCAHISRYVNGLTSLLGCPSQLNEWRNRECAEIFDQVQNWGQQINDQALVNMLLESQWFTLTSILLFILIIFMQVRCEYNVANFSTGDRMRRPKGDRFVFLTNF</sequence>
<evidence type="ECO:0000313" key="7">
    <source>
        <dbReference type="EMBL" id="KAK9137679.1"/>
    </source>
</evidence>
<evidence type="ECO:0000259" key="6">
    <source>
        <dbReference type="Pfam" id="PF02365"/>
    </source>
</evidence>
<dbReference type="Proteomes" id="UP001417504">
    <property type="component" value="Unassembled WGS sequence"/>
</dbReference>
<gene>
    <name evidence="7" type="ORF">Sjap_008273</name>
</gene>